<reference evidence="2 3" key="1">
    <citation type="submission" date="2022-08" db="EMBL/GenBank/DDBJ databases">
        <authorList>
            <person name="Li F."/>
        </authorList>
    </citation>
    <scope>NUCLEOTIDE SEQUENCE [LARGE SCALE GENOMIC DNA]</scope>
    <source>
        <strain evidence="2 3">10F1B-8-1</strain>
    </source>
</reference>
<accession>A0ABT1ZEZ7</accession>
<evidence type="ECO:0000259" key="1">
    <source>
        <dbReference type="Pfam" id="PF13845"/>
    </source>
</evidence>
<dbReference type="EMBL" id="JANTHX010000005">
    <property type="protein sequence ID" value="MCS0499265.1"/>
    <property type="molecule type" value="Genomic_DNA"/>
</dbReference>
<dbReference type="PROSITE" id="PS51257">
    <property type="entry name" value="PROKAR_LIPOPROTEIN"/>
    <property type="match status" value="1"/>
</dbReference>
<feature type="domain" description="Septum formation-related" evidence="1">
    <location>
        <begin position="147"/>
        <end position="264"/>
    </location>
</feature>
<gene>
    <name evidence="2" type="ORF">NUH29_06845</name>
</gene>
<dbReference type="RefSeq" id="WP_258798285.1">
    <property type="nucleotide sequence ID" value="NZ_JANTHX010000005.1"/>
</dbReference>
<dbReference type="Pfam" id="PF13845">
    <property type="entry name" value="Septum_form"/>
    <property type="match status" value="1"/>
</dbReference>
<proteinExistence type="predicted"/>
<evidence type="ECO:0000313" key="2">
    <source>
        <dbReference type="EMBL" id="MCS0499265.1"/>
    </source>
</evidence>
<name>A0ABT1ZEZ7_9MICO</name>
<organism evidence="2 3">
    <name type="scientific">Protaetiibacter mangrovi</name>
    <dbReference type="NCBI Taxonomy" id="2970926"/>
    <lineage>
        <taxon>Bacteria</taxon>
        <taxon>Bacillati</taxon>
        <taxon>Actinomycetota</taxon>
        <taxon>Actinomycetes</taxon>
        <taxon>Micrococcales</taxon>
        <taxon>Microbacteriaceae</taxon>
        <taxon>Protaetiibacter</taxon>
    </lineage>
</organism>
<sequence length="337" mass="35645">MPRRLVAALAGVSLLAVLSGCAMPLPLPIPRGPGAAGTADGGPAAPAGAPVVGDCLDGMNGVDSDWGSHVECTRPHLYDVVAIDEWPGMDAAIDGATPARVFSAINGGSDDTFVSEYWGWAHEFCAAAVRDALGWGGLHPRYDDLHVMPAGEWGFDMSLAARSDFDAGEHRTLCSLGWFDEHARTTGATLPEDFVADAGAGTEECWVTDSTTADPVDCTEPHTDQTILWFDARSAFGDSFLAPETEFTDTQWQLVNATCADLVAPLLPTVPEGLTVWGWARYPEIWEDLADAPPVPDTWYTMDCLVGSYDGSEFVGDLLDGTRPVLIPGTAAGSQSA</sequence>
<keyword evidence="3" id="KW-1185">Reference proteome</keyword>
<protein>
    <submittedName>
        <fullName evidence="2">Septum formation family protein</fullName>
    </submittedName>
</protein>
<evidence type="ECO:0000313" key="3">
    <source>
        <dbReference type="Proteomes" id="UP001205337"/>
    </source>
</evidence>
<dbReference type="InterPro" id="IPR026004">
    <property type="entry name" value="Septum_form"/>
</dbReference>
<dbReference type="Proteomes" id="UP001205337">
    <property type="component" value="Unassembled WGS sequence"/>
</dbReference>
<comment type="caution">
    <text evidence="2">The sequence shown here is derived from an EMBL/GenBank/DDBJ whole genome shotgun (WGS) entry which is preliminary data.</text>
</comment>